<feature type="transmembrane region" description="Helical" evidence="1">
    <location>
        <begin position="6"/>
        <end position="28"/>
    </location>
</feature>
<keyword evidence="1" id="KW-0472">Membrane</keyword>
<accession>A0A9N9FQI4</accession>
<dbReference type="OrthoDB" id="2355659at2759"/>
<reference evidence="2" key="1">
    <citation type="submission" date="2021-06" db="EMBL/GenBank/DDBJ databases">
        <authorList>
            <person name="Kallberg Y."/>
            <person name="Tangrot J."/>
            <person name="Rosling A."/>
        </authorList>
    </citation>
    <scope>NUCLEOTIDE SEQUENCE</scope>
    <source>
        <strain evidence="2">AZ414A</strain>
    </source>
</reference>
<evidence type="ECO:0000256" key="1">
    <source>
        <dbReference type="SAM" id="Phobius"/>
    </source>
</evidence>
<dbReference type="Proteomes" id="UP000789706">
    <property type="component" value="Unassembled WGS sequence"/>
</dbReference>
<keyword evidence="1" id="KW-0812">Transmembrane</keyword>
<dbReference type="AlphaFoldDB" id="A0A9N9FQI4"/>
<proteinExistence type="predicted"/>
<organism evidence="2 3">
    <name type="scientific">Diversispora eburnea</name>
    <dbReference type="NCBI Taxonomy" id="1213867"/>
    <lineage>
        <taxon>Eukaryota</taxon>
        <taxon>Fungi</taxon>
        <taxon>Fungi incertae sedis</taxon>
        <taxon>Mucoromycota</taxon>
        <taxon>Glomeromycotina</taxon>
        <taxon>Glomeromycetes</taxon>
        <taxon>Diversisporales</taxon>
        <taxon>Diversisporaceae</taxon>
        <taxon>Diversispora</taxon>
    </lineage>
</organism>
<evidence type="ECO:0000313" key="3">
    <source>
        <dbReference type="Proteomes" id="UP000789706"/>
    </source>
</evidence>
<sequence length="164" mass="18915">MGEKFGMIYSVLSTYYIGATIACIAGLYEQGQLREALFNLLLVATYVCKGLIENKPPDMELDLDQCLDWYKKTAAAMVVFLGITCLIDLHFCMAVWAYYQKLKVEKQYDNIPENGYIVYYTPIPAYTVSLPPSYESVPQDDFKKSHIPKFYFIIYFIYPNCLIL</sequence>
<gene>
    <name evidence="2" type="ORF">DEBURN_LOCUS7021</name>
</gene>
<protein>
    <submittedName>
        <fullName evidence="2">9151_t:CDS:1</fullName>
    </submittedName>
</protein>
<dbReference type="EMBL" id="CAJVPK010000788">
    <property type="protein sequence ID" value="CAG8549356.1"/>
    <property type="molecule type" value="Genomic_DNA"/>
</dbReference>
<dbReference type="PROSITE" id="PS51257">
    <property type="entry name" value="PROKAR_LIPOPROTEIN"/>
    <property type="match status" value="1"/>
</dbReference>
<keyword evidence="1" id="KW-1133">Transmembrane helix</keyword>
<keyword evidence="3" id="KW-1185">Reference proteome</keyword>
<name>A0A9N9FQI4_9GLOM</name>
<comment type="caution">
    <text evidence="2">The sequence shown here is derived from an EMBL/GenBank/DDBJ whole genome shotgun (WGS) entry which is preliminary data.</text>
</comment>
<feature type="transmembrane region" description="Helical" evidence="1">
    <location>
        <begin position="72"/>
        <end position="99"/>
    </location>
</feature>
<evidence type="ECO:0000313" key="2">
    <source>
        <dbReference type="EMBL" id="CAG8549356.1"/>
    </source>
</evidence>